<name>A0AAQ3P1U6_VIGMU</name>
<evidence type="ECO:0000259" key="2">
    <source>
        <dbReference type="Pfam" id="PF07727"/>
    </source>
</evidence>
<feature type="domain" description="Reverse transcriptase Ty1/copia-type" evidence="2">
    <location>
        <begin position="121"/>
        <end position="310"/>
    </location>
</feature>
<dbReference type="InterPro" id="IPR013103">
    <property type="entry name" value="RVT_2"/>
</dbReference>
<dbReference type="SUPFAM" id="SSF56672">
    <property type="entry name" value="DNA/RNA polymerases"/>
    <property type="match status" value="1"/>
</dbReference>
<sequence length="535" mass="59901">MSSSPDLSTGSSVPPTAVEAPAVDPPLPSHPMVTRSKNGIYKHKQVHIASKFPLPNPIEPSCVTQALKHQEWKSAMSEEFNALLANGTWSLVPREPCYNVVGNKWVFRLKRNTDGSIARYTFSPVVKPQTIKLVLCIALSRGWSLRQMDVTNAFLHGTISEDLYMSQPPGFVHPQFPNYVCKLHKSIYGLKQAPRAWYNALRNFMLSYGFTNSRTDTSLFLYHRSDTVAYFLVYVDDLLLTGNNMVFLSTFQRDLAAKFTLKDLGTPHHFLGVEILPTSTGLFLTQHHYIRDLLQSIAMTDAKPVTTPMSSSCDLFAASDASTCNVSEYRRIVGSLQYLSLTRPDVSFSVNKLSQYMAAPTKIHMQAAKRILRYLKGTIDHGLQLRRDSNLHLTAFCDADWAGDTADRRSTTAYIIYYGSNAISWSCKKQSSVAKSSTEAKYRTIATYLCVNPVFHSRMKHLAIAYHFIRELVATKKLHVLHLPSSHQLADLLTKPLSPSRHNYLMNKIGVVCASTILRGRIGVLTSQSVSDSNQ</sequence>
<dbReference type="AlphaFoldDB" id="A0AAQ3P1U6"/>
<organism evidence="3 4">
    <name type="scientific">Vigna mungo</name>
    <name type="common">Black gram</name>
    <name type="synonym">Phaseolus mungo</name>
    <dbReference type="NCBI Taxonomy" id="3915"/>
    <lineage>
        <taxon>Eukaryota</taxon>
        <taxon>Viridiplantae</taxon>
        <taxon>Streptophyta</taxon>
        <taxon>Embryophyta</taxon>
        <taxon>Tracheophyta</taxon>
        <taxon>Spermatophyta</taxon>
        <taxon>Magnoliopsida</taxon>
        <taxon>eudicotyledons</taxon>
        <taxon>Gunneridae</taxon>
        <taxon>Pentapetalae</taxon>
        <taxon>rosids</taxon>
        <taxon>fabids</taxon>
        <taxon>Fabales</taxon>
        <taxon>Fabaceae</taxon>
        <taxon>Papilionoideae</taxon>
        <taxon>50 kb inversion clade</taxon>
        <taxon>NPAAA clade</taxon>
        <taxon>indigoferoid/millettioid clade</taxon>
        <taxon>Phaseoleae</taxon>
        <taxon>Vigna</taxon>
    </lineage>
</organism>
<dbReference type="Proteomes" id="UP001374535">
    <property type="component" value="Chromosome 2"/>
</dbReference>
<evidence type="ECO:0000256" key="1">
    <source>
        <dbReference type="SAM" id="MobiDB-lite"/>
    </source>
</evidence>
<protein>
    <recommendedName>
        <fullName evidence="2">Reverse transcriptase Ty1/copia-type domain-containing protein</fullName>
    </recommendedName>
</protein>
<feature type="compositionally biased region" description="Polar residues" evidence="1">
    <location>
        <begin position="1"/>
        <end position="14"/>
    </location>
</feature>
<proteinExistence type="predicted"/>
<dbReference type="CDD" id="cd09272">
    <property type="entry name" value="RNase_HI_RT_Ty1"/>
    <property type="match status" value="1"/>
</dbReference>
<keyword evidence="4" id="KW-1185">Reference proteome</keyword>
<evidence type="ECO:0000313" key="3">
    <source>
        <dbReference type="EMBL" id="WVZ20441.1"/>
    </source>
</evidence>
<dbReference type="EMBL" id="CP144699">
    <property type="protein sequence ID" value="WVZ20441.1"/>
    <property type="molecule type" value="Genomic_DNA"/>
</dbReference>
<dbReference type="PANTHER" id="PTHR11439">
    <property type="entry name" value="GAG-POL-RELATED RETROTRANSPOSON"/>
    <property type="match status" value="1"/>
</dbReference>
<dbReference type="PANTHER" id="PTHR11439:SF500">
    <property type="entry name" value="RNA-DIRECTED DNA POLYMERASE"/>
    <property type="match status" value="1"/>
</dbReference>
<gene>
    <name evidence="3" type="ORF">V8G54_007763</name>
</gene>
<reference evidence="3 4" key="1">
    <citation type="journal article" date="2023" name="Life. Sci Alliance">
        <title>Evolutionary insights into 3D genome organization and epigenetic landscape of Vigna mungo.</title>
        <authorList>
            <person name="Junaid A."/>
            <person name="Singh B."/>
            <person name="Bhatia S."/>
        </authorList>
    </citation>
    <scope>NUCLEOTIDE SEQUENCE [LARGE SCALE GENOMIC DNA]</scope>
    <source>
        <strain evidence="3">Urdbean</strain>
    </source>
</reference>
<dbReference type="InterPro" id="IPR043502">
    <property type="entry name" value="DNA/RNA_pol_sf"/>
</dbReference>
<feature type="region of interest" description="Disordered" evidence="1">
    <location>
        <begin position="1"/>
        <end position="31"/>
    </location>
</feature>
<accession>A0AAQ3P1U6</accession>
<dbReference type="Pfam" id="PF07727">
    <property type="entry name" value="RVT_2"/>
    <property type="match status" value="1"/>
</dbReference>
<evidence type="ECO:0000313" key="4">
    <source>
        <dbReference type="Proteomes" id="UP001374535"/>
    </source>
</evidence>